<dbReference type="SUPFAM" id="SSF103481">
    <property type="entry name" value="Multidrug resistance efflux transporter EmrE"/>
    <property type="match status" value="1"/>
</dbReference>
<accession>A0A1E4T3E9</accession>
<feature type="transmembrane region" description="Helical" evidence="5">
    <location>
        <begin position="205"/>
        <end position="226"/>
    </location>
</feature>
<keyword evidence="4 5" id="KW-0472">Membrane</keyword>
<dbReference type="InterPro" id="IPR050186">
    <property type="entry name" value="TPT_transporter"/>
</dbReference>
<dbReference type="OrthoDB" id="1588579at2759"/>
<evidence type="ECO:0000259" key="6">
    <source>
        <dbReference type="Pfam" id="PF03151"/>
    </source>
</evidence>
<keyword evidence="8" id="KW-1185">Reference proteome</keyword>
<dbReference type="InterPro" id="IPR004853">
    <property type="entry name" value="Sugar_P_trans_dom"/>
</dbReference>
<comment type="subcellular location">
    <subcellularLocation>
        <location evidence="1">Membrane</location>
        <topology evidence="1">Multi-pass membrane protein</topology>
    </subcellularLocation>
</comment>
<dbReference type="Pfam" id="PF03151">
    <property type="entry name" value="TPT"/>
    <property type="match status" value="2"/>
</dbReference>
<dbReference type="PANTHER" id="PTHR11132">
    <property type="entry name" value="SOLUTE CARRIER FAMILY 35"/>
    <property type="match status" value="1"/>
</dbReference>
<proteinExistence type="predicted"/>
<dbReference type="Proteomes" id="UP000094801">
    <property type="component" value="Unassembled WGS sequence"/>
</dbReference>
<evidence type="ECO:0000313" key="7">
    <source>
        <dbReference type="EMBL" id="ODV86277.1"/>
    </source>
</evidence>
<evidence type="ECO:0000256" key="1">
    <source>
        <dbReference type="ARBA" id="ARBA00004141"/>
    </source>
</evidence>
<dbReference type="AlphaFoldDB" id="A0A1E4T3E9"/>
<feature type="transmembrane region" description="Helical" evidence="5">
    <location>
        <begin position="172"/>
        <end position="193"/>
    </location>
</feature>
<evidence type="ECO:0000256" key="5">
    <source>
        <dbReference type="SAM" id="Phobius"/>
    </source>
</evidence>
<keyword evidence="3 5" id="KW-1133">Transmembrane helix</keyword>
<feature type="domain" description="Sugar phosphate transporter" evidence="6">
    <location>
        <begin position="145"/>
        <end position="265"/>
    </location>
</feature>
<feature type="transmembrane region" description="Helical" evidence="5">
    <location>
        <begin position="338"/>
        <end position="356"/>
    </location>
</feature>
<reference evidence="8" key="1">
    <citation type="submission" date="2016-04" db="EMBL/GenBank/DDBJ databases">
        <title>Comparative genomics of biotechnologically important yeasts.</title>
        <authorList>
            <consortium name="DOE Joint Genome Institute"/>
            <person name="Riley R."/>
            <person name="Haridas S."/>
            <person name="Wolfe K.H."/>
            <person name="Lopes M.R."/>
            <person name="Hittinger C.T."/>
            <person name="Goker M."/>
            <person name="Salamov A."/>
            <person name="Wisecaver J."/>
            <person name="Long T.M."/>
            <person name="Aerts A.L."/>
            <person name="Barry K."/>
            <person name="Choi C."/>
            <person name="Clum A."/>
            <person name="Coughlan A.Y."/>
            <person name="Deshpande S."/>
            <person name="Douglass A.P."/>
            <person name="Hanson S.J."/>
            <person name="Klenk H.-P."/>
            <person name="Labutti K."/>
            <person name="Lapidus A."/>
            <person name="Lindquist E."/>
            <person name="Lipzen A."/>
            <person name="Meier-Kolthoff J.P."/>
            <person name="Ohm R.A."/>
            <person name="Otillar R.P."/>
            <person name="Pangilinan J."/>
            <person name="Peng Y."/>
            <person name="Rokas A."/>
            <person name="Rosa C.A."/>
            <person name="Scheuner C."/>
            <person name="Sibirny A.A."/>
            <person name="Slot J.C."/>
            <person name="Stielow J.B."/>
            <person name="Sun H."/>
            <person name="Kurtzman C.P."/>
            <person name="Blackwell M."/>
            <person name="Grigoriev I.V."/>
            <person name="Jeffries T.W."/>
        </authorList>
    </citation>
    <scope>NUCLEOTIDE SEQUENCE [LARGE SCALE GENOMIC DNA]</scope>
    <source>
        <strain evidence="8">NRRL YB-2248</strain>
    </source>
</reference>
<keyword evidence="2 5" id="KW-0812">Transmembrane</keyword>
<sequence>MLYILGSKLSKLQNSKKSTIEFFAKHSNEILPLIDWKLCILCAIWYLTSVISSSSTKSILKIFSYPVTLTEIQFLMNAGFCLLTVSIIKKYDSIFASHRHHMNPNSLYAEQDIGGSLLSRFPKGTFPMELNSYSYSITQDFLKPSMFVLKTTLPMGIFQFVGHIASHKATSIIPVSLVHTIKALSPLTTVLIYRFMFGQNFNYKTYLTLIPLVVGVMLSCIKNHNVTLKDDLFYEGCVFAFISMMIFVSQNIFAKKILTFDSSSLSSNNKESNKQDYFINRLNSKIVRTESATTTPILPISMTPKNMSPPITPLLGNSSQSLNKLVQNSEKKLDKISVLFYCSIVGFILTLPFYLLSELTSTTGISINLIDSNLSLIFIINGLSHFVQSIVAFQILGLVSPINYSIANILKRIIIISCSILVEGTKLCSIQWIGLGLTFVGLYCYDKWGVQRKK</sequence>
<evidence type="ECO:0000256" key="3">
    <source>
        <dbReference type="ARBA" id="ARBA00022989"/>
    </source>
</evidence>
<evidence type="ECO:0000256" key="2">
    <source>
        <dbReference type="ARBA" id="ARBA00022692"/>
    </source>
</evidence>
<protein>
    <recommendedName>
        <fullName evidence="6">Sugar phosphate transporter domain-containing protein</fullName>
    </recommendedName>
</protein>
<evidence type="ECO:0000313" key="8">
    <source>
        <dbReference type="Proteomes" id="UP000094801"/>
    </source>
</evidence>
<dbReference type="GO" id="GO:0016020">
    <property type="term" value="C:membrane"/>
    <property type="evidence" value="ECO:0007669"/>
    <property type="project" value="UniProtKB-SubCell"/>
</dbReference>
<gene>
    <name evidence="7" type="ORF">CANARDRAFT_231783</name>
</gene>
<evidence type="ECO:0000256" key="4">
    <source>
        <dbReference type="ARBA" id="ARBA00023136"/>
    </source>
</evidence>
<feature type="transmembrane region" description="Helical" evidence="5">
    <location>
        <begin position="376"/>
        <end position="399"/>
    </location>
</feature>
<name>A0A1E4T3E9_9ASCO</name>
<feature type="transmembrane region" description="Helical" evidence="5">
    <location>
        <begin position="232"/>
        <end position="254"/>
    </location>
</feature>
<dbReference type="InterPro" id="IPR037185">
    <property type="entry name" value="EmrE-like"/>
</dbReference>
<organism evidence="7 8">
    <name type="scientific">[Candida] arabinofermentans NRRL YB-2248</name>
    <dbReference type="NCBI Taxonomy" id="983967"/>
    <lineage>
        <taxon>Eukaryota</taxon>
        <taxon>Fungi</taxon>
        <taxon>Dikarya</taxon>
        <taxon>Ascomycota</taxon>
        <taxon>Saccharomycotina</taxon>
        <taxon>Pichiomycetes</taxon>
        <taxon>Pichiales</taxon>
        <taxon>Pichiaceae</taxon>
        <taxon>Ogataea</taxon>
        <taxon>Ogataea/Candida clade</taxon>
    </lineage>
</organism>
<feature type="domain" description="Sugar phosphate transporter" evidence="6">
    <location>
        <begin position="324"/>
        <end position="445"/>
    </location>
</feature>
<dbReference type="EMBL" id="KV453850">
    <property type="protein sequence ID" value="ODV86277.1"/>
    <property type="molecule type" value="Genomic_DNA"/>
</dbReference>